<dbReference type="Proteomes" id="UP000250028">
    <property type="component" value="Unassembled WGS sequence"/>
</dbReference>
<evidence type="ECO:0000313" key="9">
    <source>
        <dbReference type="EMBL" id="SSA35892.1"/>
    </source>
</evidence>
<feature type="transmembrane region" description="Helical" evidence="7">
    <location>
        <begin position="117"/>
        <end position="138"/>
    </location>
</feature>
<dbReference type="GO" id="GO:0005886">
    <property type="term" value="C:plasma membrane"/>
    <property type="evidence" value="ECO:0007669"/>
    <property type="project" value="UniProtKB-SubCell"/>
</dbReference>
<keyword evidence="4 7" id="KW-1133">Transmembrane helix</keyword>
<feature type="transmembrane region" description="Helical" evidence="7">
    <location>
        <begin position="150"/>
        <end position="168"/>
    </location>
</feature>
<comment type="function">
    <text evidence="7">Involved in cell division.</text>
</comment>
<keyword evidence="3 7" id="KW-0812">Transmembrane</keyword>
<feature type="compositionally biased region" description="Basic and acidic residues" evidence="8">
    <location>
        <begin position="58"/>
        <end position="89"/>
    </location>
</feature>
<evidence type="ECO:0000256" key="5">
    <source>
        <dbReference type="ARBA" id="ARBA00023136"/>
    </source>
</evidence>
<proteinExistence type="inferred from homology"/>
<evidence type="ECO:0000256" key="3">
    <source>
        <dbReference type="ARBA" id="ARBA00022692"/>
    </source>
</evidence>
<comment type="similarity">
    <text evidence="7">Belongs to the CrgA family.</text>
</comment>
<dbReference type="InterPro" id="IPR009619">
    <property type="entry name" value="CrgA"/>
</dbReference>
<evidence type="ECO:0000256" key="2">
    <source>
        <dbReference type="ARBA" id="ARBA00022618"/>
    </source>
</evidence>
<dbReference type="GO" id="GO:0051301">
    <property type="term" value="P:cell division"/>
    <property type="evidence" value="ECO:0007669"/>
    <property type="project" value="UniProtKB-UniRule"/>
</dbReference>
<keyword evidence="1 7" id="KW-1003">Cell membrane</keyword>
<comment type="subcellular location">
    <subcellularLocation>
        <location evidence="7">Cell membrane</location>
        <topology evidence="7">Multi-pass membrane protein</topology>
    </subcellularLocation>
</comment>
<evidence type="ECO:0000256" key="7">
    <source>
        <dbReference type="HAMAP-Rule" id="MF_00631"/>
    </source>
</evidence>
<dbReference type="EMBL" id="UESZ01000001">
    <property type="protein sequence ID" value="SSA35892.1"/>
    <property type="molecule type" value="Genomic_DNA"/>
</dbReference>
<protein>
    <recommendedName>
        <fullName evidence="7">Cell division protein CrgA</fullName>
    </recommendedName>
</protein>
<sequence>MSRADNGVEDVDDEFTRQAKDAANAAAAREDAADADTDGSPAESKDAATDRTSGTKQPADKATKDKAGKDGAAKAKDKAAAVTKTKDSAAEDTEQPTKRSRREPKPAKVASGLNPSWWVPTMLGLMVLGLLWLVVFYLSSSKYPVPGIGTWNLAIGFVLLMTGFAMTTRWK</sequence>
<keyword evidence="2 7" id="KW-0132">Cell division</keyword>
<dbReference type="HAMAP" id="MF_00631">
    <property type="entry name" value="CrgA"/>
    <property type="match status" value="1"/>
</dbReference>
<accession>A0A2Y9BUK9</accession>
<dbReference type="RefSeq" id="WP_109687463.1">
    <property type="nucleotide sequence ID" value="NZ_QGDN01000001.1"/>
</dbReference>
<evidence type="ECO:0000256" key="8">
    <source>
        <dbReference type="SAM" id="MobiDB-lite"/>
    </source>
</evidence>
<feature type="region of interest" description="Disordered" evidence="8">
    <location>
        <begin position="1"/>
        <end position="111"/>
    </location>
</feature>
<dbReference type="AlphaFoldDB" id="A0A2Y9BUK9"/>
<evidence type="ECO:0000256" key="4">
    <source>
        <dbReference type="ARBA" id="ARBA00022989"/>
    </source>
</evidence>
<organism evidence="9 10">
    <name type="scientific">Branchiibius hedensis</name>
    <dbReference type="NCBI Taxonomy" id="672460"/>
    <lineage>
        <taxon>Bacteria</taxon>
        <taxon>Bacillati</taxon>
        <taxon>Actinomycetota</taxon>
        <taxon>Actinomycetes</taxon>
        <taxon>Micrococcales</taxon>
        <taxon>Dermacoccaceae</taxon>
        <taxon>Branchiibius</taxon>
    </lineage>
</organism>
<keyword evidence="5 7" id="KW-0472">Membrane</keyword>
<keyword evidence="6 7" id="KW-0131">Cell cycle</keyword>
<dbReference type="OrthoDB" id="5189646at2"/>
<dbReference type="Pfam" id="PF06781">
    <property type="entry name" value="CrgA"/>
    <property type="match status" value="1"/>
</dbReference>
<evidence type="ECO:0000256" key="6">
    <source>
        <dbReference type="ARBA" id="ARBA00023306"/>
    </source>
</evidence>
<keyword evidence="10" id="KW-1185">Reference proteome</keyword>
<evidence type="ECO:0000313" key="10">
    <source>
        <dbReference type="Proteomes" id="UP000250028"/>
    </source>
</evidence>
<reference evidence="10" key="1">
    <citation type="submission" date="2016-10" db="EMBL/GenBank/DDBJ databases">
        <authorList>
            <person name="Varghese N."/>
            <person name="Submissions S."/>
        </authorList>
    </citation>
    <scope>NUCLEOTIDE SEQUENCE [LARGE SCALE GENOMIC DNA]</scope>
    <source>
        <strain evidence="10">DSM 22951</strain>
    </source>
</reference>
<gene>
    <name evidence="7" type="primary">crgA</name>
    <name evidence="9" type="ORF">SAMN04489750_3267</name>
</gene>
<name>A0A2Y9BUK9_9MICO</name>
<evidence type="ECO:0000256" key="1">
    <source>
        <dbReference type="ARBA" id="ARBA00022475"/>
    </source>
</evidence>